<keyword evidence="4" id="KW-0648">Protein biosynthesis</keyword>
<dbReference type="InterPro" id="IPR042529">
    <property type="entry name" value="IF_2B-like_C"/>
</dbReference>
<dbReference type="PANTHER" id="PTHR43475">
    <property type="entry name" value="METHYLTHIORIBOSE-1-PHOSPHATE ISOMERASE"/>
    <property type="match status" value="1"/>
</dbReference>
<dbReference type="AlphaFoldDB" id="X6N7R9"/>
<dbReference type="PANTHER" id="PTHR43475:SF3">
    <property type="entry name" value="TRANSLATION INITIATION FACTOR EIF-2B SUBUNIT FAMILY PROTEIN (AFU_ORTHOLOGUE AFUA_2G14290)"/>
    <property type="match status" value="1"/>
</dbReference>
<dbReference type="Gene3D" id="3.40.50.10470">
    <property type="entry name" value="Translation initiation factor eif-2b, domain 2"/>
    <property type="match status" value="2"/>
</dbReference>
<dbReference type="Proteomes" id="UP000023152">
    <property type="component" value="Unassembled WGS sequence"/>
</dbReference>
<dbReference type="InterPro" id="IPR037171">
    <property type="entry name" value="NagB/RpiA_transferase-like"/>
</dbReference>
<feature type="transmembrane region" description="Helical" evidence="3">
    <location>
        <begin position="71"/>
        <end position="94"/>
    </location>
</feature>
<dbReference type="GO" id="GO:0046523">
    <property type="term" value="F:S-methyl-5-thioribose-1-phosphate isomerase activity"/>
    <property type="evidence" value="ECO:0007669"/>
    <property type="project" value="TreeGrafter"/>
</dbReference>
<keyword evidence="3" id="KW-0812">Transmembrane</keyword>
<evidence type="ECO:0000313" key="5">
    <source>
        <dbReference type="Proteomes" id="UP000023152"/>
    </source>
</evidence>
<comment type="similarity">
    <text evidence="1 2">Belongs to the eIF-2B alpha/beta/delta subunits family.</text>
</comment>
<evidence type="ECO:0000256" key="2">
    <source>
        <dbReference type="RuleBase" id="RU003814"/>
    </source>
</evidence>
<dbReference type="EMBL" id="ASPP01010825">
    <property type="protein sequence ID" value="ETO22330.1"/>
    <property type="molecule type" value="Genomic_DNA"/>
</dbReference>
<keyword evidence="3" id="KW-1133">Transmembrane helix</keyword>
<accession>X6N7R9</accession>
<evidence type="ECO:0000313" key="4">
    <source>
        <dbReference type="EMBL" id="ETO22330.1"/>
    </source>
</evidence>
<reference evidence="4 5" key="1">
    <citation type="journal article" date="2013" name="Curr. Biol.">
        <title>The Genome of the Foraminiferan Reticulomyxa filosa.</title>
        <authorList>
            <person name="Glockner G."/>
            <person name="Hulsmann N."/>
            <person name="Schleicher M."/>
            <person name="Noegel A.A."/>
            <person name="Eichinger L."/>
            <person name="Gallinger C."/>
            <person name="Pawlowski J."/>
            <person name="Sierra R."/>
            <person name="Euteneuer U."/>
            <person name="Pillet L."/>
            <person name="Moustafa A."/>
            <person name="Platzer M."/>
            <person name="Groth M."/>
            <person name="Szafranski K."/>
            <person name="Schliwa M."/>
        </authorList>
    </citation>
    <scope>NUCLEOTIDE SEQUENCE [LARGE SCALE GENOMIC DNA]</scope>
</reference>
<dbReference type="Pfam" id="PF01008">
    <property type="entry name" value="IF-2B"/>
    <property type="match status" value="1"/>
</dbReference>
<keyword evidence="5" id="KW-1185">Reference proteome</keyword>
<dbReference type="InterPro" id="IPR000649">
    <property type="entry name" value="IF-2B-related"/>
</dbReference>
<organism evidence="4 5">
    <name type="scientific">Reticulomyxa filosa</name>
    <dbReference type="NCBI Taxonomy" id="46433"/>
    <lineage>
        <taxon>Eukaryota</taxon>
        <taxon>Sar</taxon>
        <taxon>Rhizaria</taxon>
        <taxon>Retaria</taxon>
        <taxon>Foraminifera</taxon>
        <taxon>Monothalamids</taxon>
        <taxon>Reticulomyxidae</taxon>
        <taxon>Reticulomyxa</taxon>
    </lineage>
</organism>
<evidence type="ECO:0000256" key="1">
    <source>
        <dbReference type="ARBA" id="ARBA00007251"/>
    </source>
</evidence>
<keyword evidence="3" id="KW-0472">Membrane</keyword>
<dbReference type="SUPFAM" id="SSF100950">
    <property type="entry name" value="NagB/RpiA/CoA transferase-like"/>
    <property type="match status" value="1"/>
</dbReference>
<evidence type="ECO:0000256" key="3">
    <source>
        <dbReference type="SAM" id="Phobius"/>
    </source>
</evidence>
<gene>
    <name evidence="4" type="ORF">RFI_14868</name>
</gene>
<dbReference type="GO" id="GO:0003743">
    <property type="term" value="F:translation initiation factor activity"/>
    <property type="evidence" value="ECO:0007669"/>
    <property type="project" value="UniProtKB-KW"/>
</dbReference>
<proteinExistence type="inferred from homology"/>
<name>X6N7R9_RETFI</name>
<keyword evidence="4" id="KW-0396">Initiation factor</keyword>
<dbReference type="OrthoDB" id="206213at2759"/>
<protein>
    <submittedName>
        <fullName evidence="4">Initiation factor 2B related protein</fullName>
    </submittedName>
</protein>
<comment type="caution">
    <text evidence="4">The sequence shown here is derived from an EMBL/GenBank/DDBJ whole genome shotgun (WGS) entry which is preliminary data.</text>
</comment>
<dbReference type="GO" id="GO:0019509">
    <property type="term" value="P:L-methionine salvage from methylthioadenosine"/>
    <property type="evidence" value="ECO:0007669"/>
    <property type="project" value="TreeGrafter"/>
</dbReference>
<sequence length="588" mass="68471">MKDQSKIDQKNENNKILETLKKKQATFESFSSYSIFKLFISITKFSCFISCAMRNKDQHLFRGNEKKIFKFGGPVCSTFMTAVSLSHIVIAFVVKEPSKIPNEILFLQQSAKMDECPKCWCGIEVDVSEKELSDNSYLEKVLISIIECTCLKRENLLISQTGRPLRLYGERKNVLLHPQLFHLRSLHDTICLNEKYMDYKWLTINEKIWSEMEWVPFTQNALGTVLFDPVEQSQINWLKADRKHGASQLAIKCLEFLQENYGTKKESMSPVHVYNYCYQLFKSRSSMQPVANVVITFLEKWNAREEDNTPQSVAKVCKSIIDEWSGDVDIRIPMMFHKLLCSRHENHKKLKLFTLSISSNVYKALNFVSSEKHSHNKYTIDEIVIAESRPLFEGVSMAEKIENENVSVTIITEAQMGIFIPLCDAIVFGVDTIDLRNGYVINKVGKRYENDREQGEAKMYFVFCYLLLHIFYLLWNLSVLKNNVPVYVIGHESKLRRSNTDVTKEWPNLEEKRLLDQTKINNEEKSTEDQRNVELEEMDEGEITKDWASNIKTKRKNCQIRNIYFEKIPLLLIDALVLTNQIIEQNKN</sequence>